<dbReference type="EMBL" id="JAEAGR010000001">
    <property type="protein sequence ID" value="MBH1939351.1"/>
    <property type="molecule type" value="Genomic_DNA"/>
</dbReference>
<accession>A0A8J7KRJ3</accession>
<protein>
    <submittedName>
        <fullName evidence="1">Uncharacterized protein</fullName>
    </submittedName>
</protein>
<keyword evidence="2" id="KW-1185">Reference proteome</keyword>
<dbReference type="Proteomes" id="UP000623269">
    <property type="component" value="Unassembled WGS sequence"/>
</dbReference>
<proteinExistence type="predicted"/>
<gene>
    <name evidence="1" type="ORF">I5677_00425</name>
</gene>
<dbReference type="AlphaFoldDB" id="A0A8J7KRJ3"/>
<evidence type="ECO:0000313" key="1">
    <source>
        <dbReference type="EMBL" id="MBH1939351.1"/>
    </source>
</evidence>
<sequence length="50" mass="5592">MEQIDIGSFNFFSAPYIGAQDVSDFEKHRPCNGSNRSGLKVILFAINFIP</sequence>
<reference evidence="1" key="1">
    <citation type="submission" date="2020-12" db="EMBL/GenBank/DDBJ databases">
        <title>M. sibirica DSM 26468T genome.</title>
        <authorList>
            <person name="Thieme N."/>
            <person name="Rettenmaier R."/>
            <person name="Zverlov V."/>
            <person name="Liebl W."/>
        </authorList>
    </citation>
    <scope>NUCLEOTIDE SEQUENCE</scope>
    <source>
        <strain evidence="1">DSM 26468</strain>
    </source>
</reference>
<organism evidence="1 2">
    <name type="scientific">Mobilitalea sibirica</name>
    <dbReference type="NCBI Taxonomy" id="1462919"/>
    <lineage>
        <taxon>Bacteria</taxon>
        <taxon>Bacillati</taxon>
        <taxon>Bacillota</taxon>
        <taxon>Clostridia</taxon>
        <taxon>Lachnospirales</taxon>
        <taxon>Lachnospiraceae</taxon>
        <taxon>Mobilitalea</taxon>
    </lineage>
</organism>
<name>A0A8J7KRJ3_9FIRM</name>
<comment type="caution">
    <text evidence="1">The sequence shown here is derived from an EMBL/GenBank/DDBJ whole genome shotgun (WGS) entry which is preliminary data.</text>
</comment>
<evidence type="ECO:0000313" key="2">
    <source>
        <dbReference type="Proteomes" id="UP000623269"/>
    </source>
</evidence>